<dbReference type="EMBL" id="JAUOEL010000009">
    <property type="protein sequence ID" value="MDO5976925.1"/>
    <property type="molecule type" value="Genomic_DNA"/>
</dbReference>
<gene>
    <name evidence="1" type="ORF">Q4Q40_22215</name>
</gene>
<organism evidence="1 2">
    <name type="scientific">Flavivirga jejuensis</name>
    <dbReference type="NCBI Taxonomy" id="870487"/>
    <lineage>
        <taxon>Bacteria</taxon>
        <taxon>Pseudomonadati</taxon>
        <taxon>Bacteroidota</taxon>
        <taxon>Flavobacteriia</taxon>
        <taxon>Flavobacteriales</taxon>
        <taxon>Flavobacteriaceae</taxon>
        <taxon>Flavivirga</taxon>
    </lineage>
</organism>
<evidence type="ECO:0000313" key="2">
    <source>
        <dbReference type="Proteomes" id="UP001176806"/>
    </source>
</evidence>
<keyword evidence="2" id="KW-1185">Reference proteome</keyword>
<dbReference type="Proteomes" id="UP001176806">
    <property type="component" value="Unassembled WGS sequence"/>
</dbReference>
<protein>
    <submittedName>
        <fullName evidence="1">Virulence factor SrfC family protein</fullName>
    </submittedName>
</protein>
<comment type="caution">
    <text evidence="1">The sequence shown here is derived from an EMBL/GenBank/DDBJ whole genome shotgun (WGS) entry which is preliminary data.</text>
</comment>
<name>A0ABT8WUR0_9FLAO</name>
<accession>A0ABT8WUR0</accession>
<dbReference type="Pfam" id="PF10139">
    <property type="entry name" value="Virul_Fac"/>
    <property type="match status" value="1"/>
</dbReference>
<sequence>MEKQIKSQLEIINKSIKWIKETDSMQGAKGETAYNNLVNLRRQLRKKCYALEGNPAAAMYGESQVGKSYLISSLLSDIGTPFVISNGDNKDYNFIEDINPPGGGSESTSLVSRFSADYLPEHSEYPIKAILLSPADIVMVLCDSFYTDIKVSHDLVLKTESIDNALNSYKESYQSRESQQTVLEEDDILNIRDYFNTYLSKAGEVLNSNFFKDIPLLISKAQPDEWVEIFSLLWNKNEIISALFSSLMKEYEKLKFTTVVYLSIEAVLYKNGTLLDVKRMKEIYFPHDGIESNYKPNTSVLIAKKGKENIISIAKSYLCALTAEIVFNIPKSLLNNKPFLKETDLLDFPGARGRLTHPENLIEAEIIPELLLRGKVAYLFNRYSEAEKINVLLFCAKHTDPVQRSMPELLNNWVEKIVGDTPEKRELFVNRSKIPPLFIVGTWFNVNLQFDPLQDKKGDDSSLNYRWSQRFERSLSDQLLKIETYDWFENWTTSNPLFQNVFLLRDFEKSESISRLYKGFNEYGEEKEIEITKKYHDFHKDLKQSFIEFEFVKKHFKNPTESWDHAASINEDGTSLIIKSLTIAANNIDAARIEKIQRELISISEAILAELYKHYHDSDSDARIQKAKETAGDIQVSLDIAFGKNPYFFGTMMKGFMLPQSEVYRIYLKQIRDIERRDVINLDQYSAIRLNVKGLNPSDNFETNLDRLREHYEKPTKEACKAYFETQGLDLNELFYGNNDRVRNFSQMLADSLEVYWFDHYMPENREKLSEILSESDLKDIQIMLRTLFKRLKITKIIADRIRGYVDGYRNIEEVYEMISDISAEIINIFVNTIGMEYFTNSDLIDLKRANENNTLGLILDDDDLQFKQNTRNEAAQLLAKMGDLPELLNKNPLPKEDIKLLPNYRSYIQWYNLLKVGFVSVCDIPNYDVQANDQLKAIIEENSAIKY</sequence>
<dbReference type="RefSeq" id="WP_303304255.1">
    <property type="nucleotide sequence ID" value="NZ_BAABDA010000011.1"/>
</dbReference>
<reference evidence="1" key="1">
    <citation type="submission" date="2023-07" db="EMBL/GenBank/DDBJ databases">
        <title>Two novel species in the genus Flavivirga.</title>
        <authorList>
            <person name="Kwon K."/>
        </authorList>
    </citation>
    <scope>NUCLEOTIDE SEQUENCE</scope>
    <source>
        <strain evidence="1">KACC 14158</strain>
    </source>
</reference>
<proteinExistence type="predicted"/>
<evidence type="ECO:0000313" key="1">
    <source>
        <dbReference type="EMBL" id="MDO5976925.1"/>
    </source>
</evidence>
<dbReference type="InterPro" id="IPR017030">
    <property type="entry name" value="Vir_effector_SfrC"/>
</dbReference>